<sequence length="172" mass="18646">MRAVGLNGMTHDNHDNTALPQPMWPGDDAAPAGLREPGSPLARLAARLFPWRYDRQLLAGIPPEPGSALAVHVARLTSRSQRHAYAGALRQVLRCLHEDPALYSSRLPLEDSTVASAATLFDEIRERLEAPTPVRAHGIARLRMLLSDGASPIYRGGEGNLTGHLRAVLAEL</sequence>
<reference evidence="1 2" key="1">
    <citation type="journal article" date="2013" name="Genome Announc.">
        <title>Draft genome sequence of MKD8, a conjugal recipient Mycobacterium smegmatis strain.</title>
        <authorList>
            <person name="Gray T.A."/>
            <person name="Palumbo M.J."/>
            <person name="Derbyshire K.M."/>
        </authorList>
    </citation>
    <scope>NUCLEOTIDE SEQUENCE [LARGE SCALE GENOMIC DNA]</scope>
    <source>
        <strain evidence="1 2">MKD8</strain>
    </source>
</reference>
<gene>
    <name evidence="1" type="ORF">D806_008260</name>
</gene>
<protein>
    <submittedName>
        <fullName evidence="1">Uncharacterized protein</fullName>
    </submittedName>
</protein>
<organism evidence="1 2">
    <name type="scientific">Mycolicibacterium smegmatis (strain MKD8)</name>
    <name type="common">Mycobacterium smegmatis</name>
    <dbReference type="NCBI Taxonomy" id="1214915"/>
    <lineage>
        <taxon>Bacteria</taxon>
        <taxon>Bacillati</taxon>
        <taxon>Actinomycetota</taxon>
        <taxon>Actinomycetes</taxon>
        <taxon>Mycobacteriales</taxon>
        <taxon>Mycobacteriaceae</taxon>
        <taxon>Mycolicibacterium</taxon>
    </lineage>
</organism>
<name>A0A2U9PJC1_MYCSE</name>
<proteinExistence type="predicted"/>
<dbReference type="Proteomes" id="UP000011200">
    <property type="component" value="Chromosome"/>
</dbReference>
<dbReference type="EMBL" id="CP027541">
    <property type="protein sequence ID" value="AWT51816.1"/>
    <property type="molecule type" value="Genomic_DNA"/>
</dbReference>
<accession>A0A2U9PJC1</accession>
<dbReference type="AlphaFoldDB" id="A0A2U9PJC1"/>
<reference evidence="2" key="2">
    <citation type="submission" date="2018-03" db="EMBL/GenBank/DDBJ databases">
        <authorList>
            <person name="Derbyshire K."/>
            <person name="Gray T.A."/>
            <person name="Champion M."/>
        </authorList>
    </citation>
    <scope>NUCLEOTIDE SEQUENCE [LARGE SCALE GENOMIC DNA]</scope>
    <source>
        <strain evidence="2">MKD8</strain>
    </source>
</reference>
<evidence type="ECO:0000313" key="1">
    <source>
        <dbReference type="EMBL" id="AWT51816.1"/>
    </source>
</evidence>
<evidence type="ECO:0000313" key="2">
    <source>
        <dbReference type="Proteomes" id="UP000011200"/>
    </source>
</evidence>